<gene>
    <name evidence="1" type="ORF">ODALV1_LOCUS24942</name>
</gene>
<name>A0ABP1RQF7_9HEXA</name>
<dbReference type="EMBL" id="CAXLJM020000096">
    <property type="protein sequence ID" value="CAL8133169.1"/>
    <property type="molecule type" value="Genomic_DNA"/>
</dbReference>
<evidence type="ECO:0000313" key="2">
    <source>
        <dbReference type="Proteomes" id="UP001642540"/>
    </source>
</evidence>
<proteinExistence type="predicted"/>
<evidence type="ECO:0000313" key="1">
    <source>
        <dbReference type="EMBL" id="CAL8133169.1"/>
    </source>
</evidence>
<sequence length="121" mass="14314">MASDENKRPAWKCNLQFNTHVISNVIKNNNKNSEFSISITVESVEWRIQLDIWEQSSIFEISNMSNSFGRLIENQNIKVSWKRKSIIWSNAEWKSEPVIRYFRSYSEEDPILRKSSCDSSY</sequence>
<organism evidence="1 2">
    <name type="scientific">Orchesella dallaii</name>
    <dbReference type="NCBI Taxonomy" id="48710"/>
    <lineage>
        <taxon>Eukaryota</taxon>
        <taxon>Metazoa</taxon>
        <taxon>Ecdysozoa</taxon>
        <taxon>Arthropoda</taxon>
        <taxon>Hexapoda</taxon>
        <taxon>Collembola</taxon>
        <taxon>Entomobryomorpha</taxon>
        <taxon>Entomobryoidea</taxon>
        <taxon>Orchesellidae</taxon>
        <taxon>Orchesellinae</taxon>
        <taxon>Orchesella</taxon>
    </lineage>
</organism>
<keyword evidence="2" id="KW-1185">Reference proteome</keyword>
<accession>A0ABP1RQF7</accession>
<dbReference type="Proteomes" id="UP001642540">
    <property type="component" value="Unassembled WGS sequence"/>
</dbReference>
<comment type="caution">
    <text evidence="1">The sequence shown here is derived from an EMBL/GenBank/DDBJ whole genome shotgun (WGS) entry which is preliminary data.</text>
</comment>
<reference evidence="1 2" key="1">
    <citation type="submission" date="2024-08" db="EMBL/GenBank/DDBJ databases">
        <authorList>
            <person name="Cucini C."/>
            <person name="Frati F."/>
        </authorList>
    </citation>
    <scope>NUCLEOTIDE SEQUENCE [LARGE SCALE GENOMIC DNA]</scope>
</reference>
<protein>
    <submittedName>
        <fullName evidence="1">Uncharacterized protein</fullName>
    </submittedName>
</protein>